<reference evidence="1 2" key="1">
    <citation type="submission" date="2014-11" db="EMBL/GenBank/DDBJ databases">
        <title>Symbiosis island explosion on the genome of extra-slow-growing strains of soybean bradyrhizobia with massive insertion sequences.</title>
        <authorList>
            <person name="Iida T."/>
            <person name="Minamisawa K."/>
        </authorList>
    </citation>
    <scope>NUCLEOTIDE SEQUENCE [LARGE SCALE GENOMIC DNA]</scope>
    <source>
        <strain evidence="1 2">NK6</strain>
    </source>
</reference>
<dbReference type="RefSeq" id="WP_060909894.1">
    <property type="nucleotide sequence ID" value="NZ_CP126038.1"/>
</dbReference>
<accession>A0A0E4FVW1</accession>
<name>A0A0E4FVW1_9BRAD</name>
<dbReference type="Proteomes" id="UP000063308">
    <property type="component" value="Chromosome"/>
</dbReference>
<gene>
    <name evidence="1" type="ORF">NK6_4431</name>
</gene>
<proteinExistence type="predicted"/>
<organism evidence="1 2">
    <name type="scientific">Bradyrhizobium diazoefficiens</name>
    <dbReference type="NCBI Taxonomy" id="1355477"/>
    <lineage>
        <taxon>Bacteria</taxon>
        <taxon>Pseudomonadati</taxon>
        <taxon>Pseudomonadota</taxon>
        <taxon>Alphaproteobacteria</taxon>
        <taxon>Hyphomicrobiales</taxon>
        <taxon>Nitrobacteraceae</taxon>
        <taxon>Bradyrhizobium</taxon>
    </lineage>
</organism>
<evidence type="ECO:0000313" key="2">
    <source>
        <dbReference type="Proteomes" id="UP000063308"/>
    </source>
</evidence>
<dbReference type="AlphaFoldDB" id="A0A0E4FVW1"/>
<dbReference type="EMBL" id="AP014685">
    <property type="protein sequence ID" value="BAR57599.1"/>
    <property type="molecule type" value="Genomic_DNA"/>
</dbReference>
<sequence length="89" mass="9740">MTLTEIEARAVEAIRKADYFTASLFLGRGQYRVEKRSTVLAAMEAAREIESDPAAFTRRAIIYAIAPDGHATLLTAALIEKLLSLKSKG</sequence>
<protein>
    <submittedName>
        <fullName evidence="1">Uncharacterized protein</fullName>
    </submittedName>
</protein>
<evidence type="ECO:0000313" key="1">
    <source>
        <dbReference type="EMBL" id="BAR57599.1"/>
    </source>
</evidence>